<feature type="compositionally biased region" description="Polar residues" evidence="2">
    <location>
        <begin position="251"/>
        <end position="264"/>
    </location>
</feature>
<dbReference type="AlphaFoldDB" id="A0A2G2WL69"/>
<protein>
    <submittedName>
        <fullName evidence="3">Uncharacterized protein</fullName>
    </submittedName>
</protein>
<proteinExistence type="predicted"/>
<accession>A0A2G2WL69</accession>
<feature type="compositionally biased region" description="Polar residues" evidence="2">
    <location>
        <begin position="115"/>
        <end position="129"/>
    </location>
</feature>
<dbReference type="EMBL" id="MLFT02000006">
    <property type="protein sequence ID" value="PHT45984.1"/>
    <property type="molecule type" value="Genomic_DNA"/>
</dbReference>
<reference evidence="4" key="2">
    <citation type="journal article" date="2017" name="J. Anim. Genet.">
        <title>Multiple reference genome sequences of hot pepper reveal the massive evolution of plant disease resistance genes by retroduplication.</title>
        <authorList>
            <person name="Kim S."/>
            <person name="Park J."/>
            <person name="Yeom S.-I."/>
            <person name="Kim Y.-M."/>
            <person name="Seo E."/>
            <person name="Kim K.-T."/>
            <person name="Kim M.-S."/>
            <person name="Lee J.M."/>
            <person name="Cheong K."/>
            <person name="Shin H.-S."/>
            <person name="Kim S.-B."/>
            <person name="Han K."/>
            <person name="Lee J."/>
            <person name="Park M."/>
            <person name="Lee H.-A."/>
            <person name="Lee H.-Y."/>
            <person name="Lee Y."/>
            <person name="Oh S."/>
            <person name="Lee J.H."/>
            <person name="Choi E."/>
            <person name="Choi E."/>
            <person name="Lee S.E."/>
            <person name="Jeon J."/>
            <person name="Kim H."/>
            <person name="Choi G."/>
            <person name="Song H."/>
            <person name="Lee J."/>
            <person name="Lee S.-C."/>
            <person name="Kwon J.-K."/>
            <person name="Lee H.-Y."/>
            <person name="Koo N."/>
            <person name="Hong Y."/>
            <person name="Kim R.W."/>
            <person name="Kang W.-H."/>
            <person name="Huh J.H."/>
            <person name="Kang B.-C."/>
            <person name="Yang T.-J."/>
            <person name="Lee Y.-H."/>
            <person name="Bennetzen J.L."/>
            <person name="Choi D."/>
        </authorList>
    </citation>
    <scope>NUCLEOTIDE SEQUENCE [LARGE SCALE GENOMIC DNA]</scope>
    <source>
        <strain evidence="4">cv. PBC81</strain>
    </source>
</reference>
<gene>
    <name evidence="3" type="ORF">CQW23_15142</name>
</gene>
<feature type="compositionally biased region" description="Basic and acidic residues" evidence="2">
    <location>
        <begin position="265"/>
        <end position="280"/>
    </location>
</feature>
<feature type="region of interest" description="Disordered" evidence="2">
    <location>
        <begin position="115"/>
        <end position="167"/>
    </location>
</feature>
<evidence type="ECO:0000256" key="2">
    <source>
        <dbReference type="SAM" id="MobiDB-lite"/>
    </source>
</evidence>
<sequence>MSGKEIMSRLTALAAAEVYQQNIDNPGRATNPDDEDLGYEELLNPRHTIEVAAPMHRRDRQARLRPDCRAMQIPFDDDDDDLDGAGATGAIILPPLAPGAKDESDSEEEANYLNNQGGFLDNAQGNQGRNYYEKSGYNDRDLGSWKNNSKNSGLYVPPGRRDATASSSGNMEDMMAKLLKGVEATSAGVTKVINDLSSMKQLVDSHSNSIKQIEKRLSQLSAALNQRKAGTLPSNTVQNPRNDGSCMDITTRSGNVLENPSQSKQVDKNKEEDNTIEADHDIHDVTPSMLQHETTKI</sequence>
<feature type="region of interest" description="Disordered" evidence="2">
    <location>
        <begin position="251"/>
        <end position="280"/>
    </location>
</feature>
<organism evidence="3 4">
    <name type="scientific">Capsicum baccatum</name>
    <name type="common">Peruvian pepper</name>
    <dbReference type="NCBI Taxonomy" id="33114"/>
    <lineage>
        <taxon>Eukaryota</taxon>
        <taxon>Viridiplantae</taxon>
        <taxon>Streptophyta</taxon>
        <taxon>Embryophyta</taxon>
        <taxon>Tracheophyta</taxon>
        <taxon>Spermatophyta</taxon>
        <taxon>Magnoliopsida</taxon>
        <taxon>eudicotyledons</taxon>
        <taxon>Gunneridae</taxon>
        <taxon>Pentapetalae</taxon>
        <taxon>asterids</taxon>
        <taxon>lamiids</taxon>
        <taxon>Solanales</taxon>
        <taxon>Solanaceae</taxon>
        <taxon>Solanoideae</taxon>
        <taxon>Capsiceae</taxon>
        <taxon>Capsicum</taxon>
    </lineage>
</organism>
<keyword evidence="4" id="KW-1185">Reference proteome</keyword>
<reference evidence="3 4" key="1">
    <citation type="journal article" date="2017" name="Genome Biol.">
        <title>New reference genome sequences of hot pepper reveal the massive evolution of plant disease-resistance genes by retroduplication.</title>
        <authorList>
            <person name="Kim S."/>
            <person name="Park J."/>
            <person name="Yeom S.I."/>
            <person name="Kim Y.M."/>
            <person name="Seo E."/>
            <person name="Kim K.T."/>
            <person name="Kim M.S."/>
            <person name="Lee J.M."/>
            <person name="Cheong K."/>
            <person name="Shin H.S."/>
            <person name="Kim S.B."/>
            <person name="Han K."/>
            <person name="Lee J."/>
            <person name="Park M."/>
            <person name="Lee H.A."/>
            <person name="Lee H.Y."/>
            <person name="Lee Y."/>
            <person name="Oh S."/>
            <person name="Lee J.H."/>
            <person name="Choi E."/>
            <person name="Choi E."/>
            <person name="Lee S.E."/>
            <person name="Jeon J."/>
            <person name="Kim H."/>
            <person name="Choi G."/>
            <person name="Song H."/>
            <person name="Lee J."/>
            <person name="Lee S.C."/>
            <person name="Kwon J.K."/>
            <person name="Lee H.Y."/>
            <person name="Koo N."/>
            <person name="Hong Y."/>
            <person name="Kim R.W."/>
            <person name="Kang W.H."/>
            <person name="Huh J.H."/>
            <person name="Kang B.C."/>
            <person name="Yang T.J."/>
            <person name="Lee Y.H."/>
            <person name="Bennetzen J.L."/>
            <person name="Choi D."/>
        </authorList>
    </citation>
    <scope>NUCLEOTIDE SEQUENCE [LARGE SCALE GENOMIC DNA]</scope>
    <source>
        <strain evidence="4">cv. PBC81</strain>
    </source>
</reference>
<comment type="caution">
    <text evidence="3">The sequence shown here is derived from an EMBL/GenBank/DDBJ whole genome shotgun (WGS) entry which is preliminary data.</text>
</comment>
<keyword evidence="1" id="KW-0175">Coiled coil</keyword>
<evidence type="ECO:0000313" key="3">
    <source>
        <dbReference type="EMBL" id="PHT45984.1"/>
    </source>
</evidence>
<evidence type="ECO:0000256" key="1">
    <source>
        <dbReference type="SAM" id="Coils"/>
    </source>
</evidence>
<evidence type="ECO:0000313" key="4">
    <source>
        <dbReference type="Proteomes" id="UP000224567"/>
    </source>
</evidence>
<name>A0A2G2WL69_CAPBA</name>
<feature type="coiled-coil region" evidence="1">
    <location>
        <begin position="196"/>
        <end position="223"/>
    </location>
</feature>
<dbReference type="OrthoDB" id="1835723at2759"/>
<dbReference type="Proteomes" id="UP000224567">
    <property type="component" value="Unassembled WGS sequence"/>
</dbReference>